<accession>X1KFT4</accession>
<evidence type="ECO:0000256" key="1">
    <source>
        <dbReference type="ARBA" id="ARBA00023235"/>
    </source>
</evidence>
<keyword evidence="1" id="KW-0413">Isomerase</keyword>
<dbReference type="GO" id="GO:0019509">
    <property type="term" value="P:L-methionine salvage from methylthioadenosine"/>
    <property type="evidence" value="ECO:0007669"/>
    <property type="project" value="TreeGrafter"/>
</dbReference>
<organism evidence="2">
    <name type="scientific">marine sediment metagenome</name>
    <dbReference type="NCBI Taxonomy" id="412755"/>
    <lineage>
        <taxon>unclassified sequences</taxon>
        <taxon>metagenomes</taxon>
        <taxon>ecological metagenomes</taxon>
    </lineage>
</organism>
<reference evidence="2" key="1">
    <citation type="journal article" date="2014" name="Front. Microbiol.">
        <title>High frequency of phylogenetically diverse reductive dehalogenase-homologous genes in deep subseafloor sedimentary metagenomes.</title>
        <authorList>
            <person name="Kawai M."/>
            <person name="Futagami T."/>
            <person name="Toyoda A."/>
            <person name="Takaki Y."/>
            <person name="Nishi S."/>
            <person name="Hori S."/>
            <person name="Arai W."/>
            <person name="Tsubouchi T."/>
            <person name="Morono Y."/>
            <person name="Uchiyama I."/>
            <person name="Ito T."/>
            <person name="Fujiyama A."/>
            <person name="Inagaki F."/>
            <person name="Takami H."/>
        </authorList>
    </citation>
    <scope>NUCLEOTIDE SEQUENCE</scope>
    <source>
        <strain evidence="2">Expedition CK06-06</strain>
    </source>
</reference>
<dbReference type="NCBIfam" id="TIGR00512">
    <property type="entry name" value="salvage_mtnA"/>
    <property type="match status" value="1"/>
</dbReference>
<dbReference type="NCBIfam" id="TIGR00524">
    <property type="entry name" value="eIF-2B_rel"/>
    <property type="match status" value="1"/>
</dbReference>
<feature type="non-terminal residue" evidence="2">
    <location>
        <position position="1"/>
    </location>
</feature>
<dbReference type="PANTHER" id="PTHR43475">
    <property type="entry name" value="METHYLTHIORIBOSE-1-PHOSPHATE ISOMERASE"/>
    <property type="match status" value="1"/>
</dbReference>
<protein>
    <recommendedName>
        <fullName evidence="3">S-methyl-5-thioribose-1-phosphate isomerase</fullName>
    </recommendedName>
</protein>
<dbReference type="NCBIfam" id="NF004326">
    <property type="entry name" value="PRK05720.1"/>
    <property type="match status" value="1"/>
</dbReference>
<comment type="caution">
    <text evidence="2">The sequence shown here is derived from an EMBL/GenBank/DDBJ whole genome shotgun (WGS) entry which is preliminary data.</text>
</comment>
<dbReference type="InterPro" id="IPR037171">
    <property type="entry name" value="NagB/RpiA_transferase-like"/>
</dbReference>
<dbReference type="InterPro" id="IPR011559">
    <property type="entry name" value="Initiation_fac_2B_a/b/d"/>
</dbReference>
<sequence length="191" mass="20527">TILTHCNTGSLATAGYGTALGVIMRAKEQGKKVKVLVTETRPLLQGARLTTWELKKVGIPFILITDSMAGYFMSRGEVNCVIVGADRIAANGDTANKIGTYTLAVLAKENGIPFYVAAPTTTIDPSLFAGNEIPIEQRSPKEVSHIQGVGIAPECEAANPAFDVTPQRYITAIITEKGIMRKPYYEGIKNL</sequence>
<dbReference type="Pfam" id="PF01008">
    <property type="entry name" value="IF-2B"/>
    <property type="match status" value="1"/>
</dbReference>
<dbReference type="PANTHER" id="PTHR43475:SF1">
    <property type="entry name" value="METHYLTHIORIBOSE-1-PHOSPHATE ISOMERASE"/>
    <property type="match status" value="1"/>
</dbReference>
<dbReference type="InterPro" id="IPR000649">
    <property type="entry name" value="IF-2B-related"/>
</dbReference>
<dbReference type="InterPro" id="IPR042529">
    <property type="entry name" value="IF_2B-like_C"/>
</dbReference>
<dbReference type="SUPFAM" id="SSF100950">
    <property type="entry name" value="NagB/RpiA/CoA transferase-like"/>
    <property type="match status" value="1"/>
</dbReference>
<proteinExistence type="predicted"/>
<evidence type="ECO:0000313" key="2">
    <source>
        <dbReference type="EMBL" id="GAH80933.1"/>
    </source>
</evidence>
<dbReference type="InterPro" id="IPR005251">
    <property type="entry name" value="IF-M1Pi"/>
</dbReference>
<dbReference type="EMBL" id="BARU01038103">
    <property type="protein sequence ID" value="GAH80933.1"/>
    <property type="molecule type" value="Genomic_DNA"/>
</dbReference>
<dbReference type="Gene3D" id="3.40.50.10470">
    <property type="entry name" value="Translation initiation factor eif-2b, domain 2"/>
    <property type="match status" value="1"/>
</dbReference>
<gene>
    <name evidence="2" type="ORF">S03H2_59266</name>
</gene>
<dbReference type="AlphaFoldDB" id="X1KFT4"/>
<evidence type="ECO:0008006" key="3">
    <source>
        <dbReference type="Google" id="ProtNLM"/>
    </source>
</evidence>
<dbReference type="GO" id="GO:0046523">
    <property type="term" value="F:S-methyl-5-thioribose-1-phosphate isomerase activity"/>
    <property type="evidence" value="ECO:0007669"/>
    <property type="project" value="TreeGrafter"/>
</dbReference>
<dbReference type="FunFam" id="3.40.50.10470:FF:000006">
    <property type="entry name" value="Methylthioribose-1-phosphate isomerase"/>
    <property type="match status" value="1"/>
</dbReference>
<name>X1KFT4_9ZZZZ</name>